<keyword evidence="10" id="KW-1185">Reference proteome</keyword>
<dbReference type="InterPro" id="IPR027806">
    <property type="entry name" value="HARBI1_dom"/>
</dbReference>
<comment type="caution">
    <text evidence="9">The sequence shown here is derived from an EMBL/GenBank/DDBJ whole genome shotgun (WGS) entry which is preliminary data.</text>
</comment>
<dbReference type="GO" id="GO:0004518">
    <property type="term" value="F:nuclease activity"/>
    <property type="evidence" value="ECO:0007669"/>
    <property type="project" value="UniProtKB-KW"/>
</dbReference>
<dbReference type="AlphaFoldDB" id="A0AAV8V9M8"/>
<comment type="subcellular location">
    <subcellularLocation>
        <location evidence="2">Nucleus</location>
    </subcellularLocation>
</comment>
<proteinExistence type="inferred from homology"/>
<gene>
    <name evidence="9" type="ORF">NQ315_014256</name>
</gene>
<organism evidence="9 10">
    <name type="scientific">Exocentrus adspersus</name>
    <dbReference type="NCBI Taxonomy" id="1586481"/>
    <lineage>
        <taxon>Eukaryota</taxon>
        <taxon>Metazoa</taxon>
        <taxon>Ecdysozoa</taxon>
        <taxon>Arthropoda</taxon>
        <taxon>Hexapoda</taxon>
        <taxon>Insecta</taxon>
        <taxon>Pterygota</taxon>
        <taxon>Neoptera</taxon>
        <taxon>Endopterygota</taxon>
        <taxon>Coleoptera</taxon>
        <taxon>Polyphaga</taxon>
        <taxon>Cucujiformia</taxon>
        <taxon>Chrysomeloidea</taxon>
        <taxon>Cerambycidae</taxon>
        <taxon>Lamiinae</taxon>
        <taxon>Acanthocinini</taxon>
        <taxon>Exocentrus</taxon>
    </lineage>
</organism>
<dbReference type="GO" id="GO:0046872">
    <property type="term" value="F:metal ion binding"/>
    <property type="evidence" value="ECO:0007669"/>
    <property type="project" value="UniProtKB-KW"/>
</dbReference>
<evidence type="ECO:0000256" key="6">
    <source>
        <dbReference type="ARBA" id="ARBA00022801"/>
    </source>
</evidence>
<accession>A0AAV8V9M8</accession>
<keyword evidence="6" id="KW-0378">Hydrolase</keyword>
<evidence type="ECO:0000256" key="7">
    <source>
        <dbReference type="ARBA" id="ARBA00023242"/>
    </source>
</evidence>
<keyword evidence="4" id="KW-0540">Nuclease</keyword>
<keyword evidence="7" id="KW-0539">Nucleus</keyword>
<evidence type="ECO:0000256" key="3">
    <source>
        <dbReference type="ARBA" id="ARBA00006958"/>
    </source>
</evidence>
<evidence type="ECO:0000259" key="8">
    <source>
        <dbReference type="Pfam" id="PF13359"/>
    </source>
</evidence>
<dbReference type="Pfam" id="PF13359">
    <property type="entry name" value="DDE_Tnp_4"/>
    <property type="match status" value="1"/>
</dbReference>
<evidence type="ECO:0000256" key="5">
    <source>
        <dbReference type="ARBA" id="ARBA00022723"/>
    </source>
</evidence>
<dbReference type="EMBL" id="JANEYG010000234">
    <property type="protein sequence ID" value="KAJ8910922.1"/>
    <property type="molecule type" value="Genomic_DNA"/>
</dbReference>
<evidence type="ECO:0000313" key="9">
    <source>
        <dbReference type="EMBL" id="KAJ8910922.1"/>
    </source>
</evidence>
<dbReference type="InterPro" id="IPR045249">
    <property type="entry name" value="HARBI1-like"/>
</dbReference>
<dbReference type="PANTHER" id="PTHR22930:SF85">
    <property type="entry name" value="GH03217P-RELATED"/>
    <property type="match status" value="1"/>
</dbReference>
<evidence type="ECO:0000313" key="10">
    <source>
        <dbReference type="Proteomes" id="UP001159042"/>
    </source>
</evidence>
<keyword evidence="5" id="KW-0479">Metal-binding</keyword>
<feature type="domain" description="DDE Tnp4" evidence="8">
    <location>
        <begin position="183"/>
        <end position="325"/>
    </location>
</feature>
<comment type="cofactor">
    <cofactor evidence="1">
        <name>a divalent metal cation</name>
        <dbReference type="ChEBI" id="CHEBI:60240"/>
    </cofactor>
</comment>
<dbReference type="Proteomes" id="UP001159042">
    <property type="component" value="Unassembled WGS sequence"/>
</dbReference>
<dbReference type="GO" id="GO:0016787">
    <property type="term" value="F:hydrolase activity"/>
    <property type="evidence" value="ECO:0007669"/>
    <property type="project" value="UniProtKB-KW"/>
</dbReference>
<evidence type="ECO:0000256" key="4">
    <source>
        <dbReference type="ARBA" id="ARBA00022722"/>
    </source>
</evidence>
<name>A0AAV8V9M8_9CUCU</name>
<dbReference type="GO" id="GO:0005634">
    <property type="term" value="C:nucleus"/>
    <property type="evidence" value="ECO:0007669"/>
    <property type="project" value="UniProtKB-SubCell"/>
</dbReference>
<evidence type="ECO:0000256" key="2">
    <source>
        <dbReference type="ARBA" id="ARBA00004123"/>
    </source>
</evidence>
<sequence length="348" mass="40324">MNDKIKTVIFEEIFRSGYSSSSSSSDSDTEEKLNLLKNQRRSHVKIKCYMEQVVPYYCNTDFKVHFRMERSTVNKLIDMYGSQCVPLHSGGWPKVNPEKAVLMGLWFLSNTETFRQISDRFGITMSCAYNTIKKVIQFIVKMSNNYIKWPTESEGLENSMIFQSKKGLANVIGAVDGTFQNSKVTNYYNRISYHSIVVEGVVDSKYRFIDIHAGEPGAMHDARVFRRSSLYRLATSSKQKLFYNKFHLLGDSAYPSLEWLVTPFKNNGHLNEAQKKFNYDHSATRIVVENTFGLWKGRFRKLQKFDNYSIPFIVNCVVARCVLHNICIAKGYFSEDFFEEPCHFKIDN</sequence>
<protein>
    <recommendedName>
        <fullName evidence="8">DDE Tnp4 domain-containing protein</fullName>
    </recommendedName>
</protein>
<comment type="similarity">
    <text evidence="3">Belongs to the HARBI1 family.</text>
</comment>
<dbReference type="PANTHER" id="PTHR22930">
    <property type="match status" value="1"/>
</dbReference>
<evidence type="ECO:0000256" key="1">
    <source>
        <dbReference type="ARBA" id="ARBA00001968"/>
    </source>
</evidence>
<reference evidence="9 10" key="1">
    <citation type="journal article" date="2023" name="Insect Mol. Biol.">
        <title>Genome sequencing provides insights into the evolution of gene families encoding plant cell wall-degrading enzymes in longhorned beetles.</title>
        <authorList>
            <person name="Shin N.R."/>
            <person name="Okamura Y."/>
            <person name="Kirsch R."/>
            <person name="Pauchet Y."/>
        </authorList>
    </citation>
    <scope>NUCLEOTIDE SEQUENCE [LARGE SCALE GENOMIC DNA]</scope>
    <source>
        <strain evidence="9">EAD_L_NR</strain>
    </source>
</reference>